<dbReference type="InterPro" id="IPR032675">
    <property type="entry name" value="LRR_dom_sf"/>
</dbReference>
<feature type="domain" description="Protein kinase" evidence="18">
    <location>
        <begin position="446"/>
        <end position="720"/>
    </location>
</feature>
<dbReference type="Pfam" id="PF23598">
    <property type="entry name" value="LRR_14"/>
    <property type="match status" value="2"/>
</dbReference>
<accession>A0ABY9BTJ7</accession>
<reference evidence="19 20" key="1">
    <citation type="journal article" date="2023" name="Hortic Res">
        <title>The complete reference genome for grapevine (Vitis vinifera L.) genetics and breeding.</title>
        <authorList>
            <person name="Shi X."/>
            <person name="Cao S."/>
            <person name="Wang X."/>
            <person name="Huang S."/>
            <person name="Wang Y."/>
            <person name="Liu Z."/>
            <person name="Liu W."/>
            <person name="Leng X."/>
            <person name="Peng Y."/>
            <person name="Wang N."/>
            <person name="Wang Y."/>
            <person name="Ma Z."/>
            <person name="Xu X."/>
            <person name="Zhang F."/>
            <person name="Xue H."/>
            <person name="Zhong H."/>
            <person name="Wang Y."/>
            <person name="Zhang K."/>
            <person name="Velt A."/>
            <person name="Avia K."/>
            <person name="Holtgrawe D."/>
            <person name="Grimplet J."/>
            <person name="Matus J.T."/>
            <person name="Ware D."/>
            <person name="Wu X."/>
            <person name="Wang H."/>
            <person name="Liu C."/>
            <person name="Fang Y."/>
            <person name="Rustenholz C."/>
            <person name="Cheng Z."/>
            <person name="Xiao H."/>
            <person name="Zhou Y."/>
        </authorList>
    </citation>
    <scope>NUCLEOTIDE SEQUENCE [LARGE SCALE GENOMIC DNA]</scope>
    <source>
        <strain evidence="20">cv. Pinot noir / PN40024</strain>
        <tissue evidence="19">Leaf</tissue>
    </source>
</reference>
<dbReference type="EC" id="2.7.11.1" evidence="2"/>
<evidence type="ECO:0000256" key="14">
    <source>
        <dbReference type="ARBA" id="ARBA00048679"/>
    </source>
</evidence>
<evidence type="ECO:0000256" key="3">
    <source>
        <dbReference type="ARBA" id="ARBA00022527"/>
    </source>
</evidence>
<keyword evidence="11 16" id="KW-1133">Transmembrane helix</keyword>
<dbReference type="InterPro" id="IPR008266">
    <property type="entry name" value="Tyr_kinase_AS"/>
</dbReference>
<evidence type="ECO:0000256" key="6">
    <source>
        <dbReference type="ARBA" id="ARBA00022692"/>
    </source>
</evidence>
<dbReference type="Proteomes" id="UP001227230">
    <property type="component" value="Chromosome 4"/>
</dbReference>
<evidence type="ECO:0000256" key="7">
    <source>
        <dbReference type="ARBA" id="ARBA00022737"/>
    </source>
</evidence>
<evidence type="ECO:0000256" key="2">
    <source>
        <dbReference type="ARBA" id="ARBA00012513"/>
    </source>
</evidence>
<dbReference type="PANTHER" id="PTHR48005:SF16">
    <property type="entry name" value="MDIS1-INTERACTING RECEPTOR LIKE KINASE 2-LIKE ISOFORM X1"/>
    <property type="match status" value="1"/>
</dbReference>
<dbReference type="PROSITE" id="PS00107">
    <property type="entry name" value="PROTEIN_KINASE_ATP"/>
    <property type="match status" value="1"/>
</dbReference>
<dbReference type="PROSITE" id="PS00109">
    <property type="entry name" value="PROTEIN_KINASE_TYR"/>
    <property type="match status" value="1"/>
</dbReference>
<keyword evidence="5" id="KW-0808">Transferase</keyword>
<dbReference type="PANTHER" id="PTHR48005">
    <property type="entry name" value="LEUCINE RICH REPEAT KINASE 2"/>
    <property type="match status" value="1"/>
</dbReference>
<keyword evidence="6 16" id="KW-0812">Transmembrane</keyword>
<evidence type="ECO:0000256" key="1">
    <source>
        <dbReference type="ARBA" id="ARBA00004370"/>
    </source>
</evidence>
<organism evidence="19 20">
    <name type="scientific">Vitis vinifera</name>
    <name type="common">Grape</name>
    <dbReference type="NCBI Taxonomy" id="29760"/>
    <lineage>
        <taxon>Eukaryota</taxon>
        <taxon>Viridiplantae</taxon>
        <taxon>Streptophyta</taxon>
        <taxon>Embryophyta</taxon>
        <taxon>Tracheophyta</taxon>
        <taxon>Spermatophyta</taxon>
        <taxon>Magnoliopsida</taxon>
        <taxon>eudicotyledons</taxon>
        <taxon>Gunneridae</taxon>
        <taxon>Pentapetalae</taxon>
        <taxon>rosids</taxon>
        <taxon>Vitales</taxon>
        <taxon>Vitaceae</taxon>
        <taxon>Viteae</taxon>
        <taxon>Vitis</taxon>
    </lineage>
</organism>
<comment type="catalytic activity">
    <reaction evidence="14">
        <text>L-seryl-[protein] + ATP = O-phospho-L-seryl-[protein] + ADP + H(+)</text>
        <dbReference type="Rhea" id="RHEA:17989"/>
        <dbReference type="Rhea" id="RHEA-COMP:9863"/>
        <dbReference type="Rhea" id="RHEA-COMP:11604"/>
        <dbReference type="ChEBI" id="CHEBI:15378"/>
        <dbReference type="ChEBI" id="CHEBI:29999"/>
        <dbReference type="ChEBI" id="CHEBI:30616"/>
        <dbReference type="ChEBI" id="CHEBI:83421"/>
        <dbReference type="ChEBI" id="CHEBI:456216"/>
        <dbReference type="EC" id="2.7.11.1"/>
    </reaction>
</comment>
<dbReference type="InterPro" id="IPR003591">
    <property type="entry name" value="Leu-rich_rpt_typical-subtyp"/>
</dbReference>
<proteinExistence type="predicted"/>
<keyword evidence="20" id="KW-1185">Reference proteome</keyword>
<feature type="chain" id="PRO_5046330558" description="non-specific serine/threonine protein kinase" evidence="17">
    <location>
        <begin position="23"/>
        <end position="736"/>
    </location>
</feature>
<dbReference type="Gene3D" id="3.30.200.20">
    <property type="entry name" value="Phosphorylase Kinase, domain 1"/>
    <property type="match status" value="1"/>
</dbReference>
<dbReference type="Pfam" id="PF00560">
    <property type="entry name" value="LRR_1"/>
    <property type="match status" value="1"/>
</dbReference>
<sequence>MASSISAVIVMWVVAMAAAAAASSQTWIEGEALRRSTWWRSYNTTTGHCNWPGISCNAGGSVTEIWAVPTQENGLLTQFNFSSFPNLVRLNFSSLGLNGDIPHQIGTLTKLTHLDLSHNFLSGELPLSLTNLTKLVELNLGYNHISGQIPSEIGNLRNLVGLVLDCNYLNGVIPSSLGQLTRLTSLYIGWNQMEGSIPPEIWSLKSLVDIYFDHNILTGVIPSSVGNLTNLTSLHLASNQITGSIPSEIGSLKKLVDLALDNNKLVGVIPKELGNCHSLRYLSMKFNRLNGSIPSEIGGLVALRKLDLSVNNISGTIPLQFQNFNSLEYLDLSYNYLEGYVPFELHLPSLFRAFEHNKGLCGDTKFGIPPCRKRNRITIIIIVVICLCSALLISSIIFGVLLIWRRKTRKLQPEEATTTQNGDIFSIWDYDGKIAYEDIIEATEDFDIKYCIGTGGYGSVYRAKLTNGKEVALKKLHTLESQNPTYMKSFTNEVRVLSKIRHRNIVKLYGFCLHKRCMFLVYEYMERGSLHCVLSDEIEALEFDWIKRVNVVKSIANALSYMHNDCIPPLLHRDISSGNILLDSEFRAVVSDFGTARLLDPDSSNQTLLAGTYGYVAPELAYTMVVTEKCDVYSFGVLTLEIMMGKHPRELVTILSTSSSQNIMLVDILDPRLAPHIDPEVIDNVVLIIRLALKCINLNPTSRPTMQHVCKEFETCTPFPIPFHAISLGQSKDQEV</sequence>
<keyword evidence="9" id="KW-0418">Kinase</keyword>
<dbReference type="Gene3D" id="1.10.510.10">
    <property type="entry name" value="Transferase(Phosphotransferase) domain 1"/>
    <property type="match status" value="1"/>
</dbReference>
<evidence type="ECO:0000256" key="17">
    <source>
        <dbReference type="SAM" id="SignalP"/>
    </source>
</evidence>
<feature type="transmembrane region" description="Helical" evidence="16">
    <location>
        <begin position="379"/>
        <end position="404"/>
    </location>
</feature>
<protein>
    <recommendedName>
        <fullName evidence="2">non-specific serine/threonine protein kinase</fullName>
        <ecNumber evidence="2">2.7.11.1</ecNumber>
    </recommendedName>
</protein>
<evidence type="ECO:0000256" key="9">
    <source>
        <dbReference type="ARBA" id="ARBA00022777"/>
    </source>
</evidence>
<evidence type="ECO:0000256" key="11">
    <source>
        <dbReference type="ARBA" id="ARBA00022989"/>
    </source>
</evidence>
<dbReference type="InterPro" id="IPR011009">
    <property type="entry name" value="Kinase-like_dom_sf"/>
</dbReference>
<dbReference type="SUPFAM" id="SSF52058">
    <property type="entry name" value="L domain-like"/>
    <property type="match status" value="1"/>
</dbReference>
<keyword evidence="7" id="KW-0677">Repeat</keyword>
<keyword evidence="17" id="KW-0732">Signal</keyword>
<dbReference type="SMART" id="SM00369">
    <property type="entry name" value="LRR_TYP"/>
    <property type="match status" value="5"/>
</dbReference>
<evidence type="ECO:0000256" key="15">
    <source>
        <dbReference type="PROSITE-ProRule" id="PRU10141"/>
    </source>
</evidence>
<gene>
    <name evidence="19" type="ORF">VitviT2T_005106</name>
</gene>
<keyword evidence="12 16" id="KW-0472">Membrane</keyword>
<keyword evidence="10 15" id="KW-0067">ATP-binding</keyword>
<evidence type="ECO:0000313" key="20">
    <source>
        <dbReference type="Proteomes" id="UP001227230"/>
    </source>
</evidence>
<dbReference type="InterPro" id="IPR051420">
    <property type="entry name" value="Ser_Thr_Kinases_DiverseReg"/>
</dbReference>
<dbReference type="PROSITE" id="PS50011">
    <property type="entry name" value="PROTEIN_KINASE_DOM"/>
    <property type="match status" value="1"/>
</dbReference>
<dbReference type="EMBL" id="CP126651">
    <property type="protein sequence ID" value="WJZ85580.1"/>
    <property type="molecule type" value="Genomic_DNA"/>
</dbReference>
<dbReference type="Pfam" id="PF00069">
    <property type="entry name" value="Pkinase"/>
    <property type="match status" value="1"/>
</dbReference>
<evidence type="ECO:0000259" key="18">
    <source>
        <dbReference type="PROSITE" id="PS50011"/>
    </source>
</evidence>
<dbReference type="InterPro" id="IPR017441">
    <property type="entry name" value="Protein_kinase_ATP_BS"/>
</dbReference>
<dbReference type="InterPro" id="IPR000719">
    <property type="entry name" value="Prot_kinase_dom"/>
</dbReference>
<evidence type="ECO:0000256" key="5">
    <source>
        <dbReference type="ARBA" id="ARBA00022679"/>
    </source>
</evidence>
<keyword evidence="4" id="KW-0433">Leucine-rich repeat</keyword>
<comment type="catalytic activity">
    <reaction evidence="13">
        <text>L-threonyl-[protein] + ATP = O-phospho-L-threonyl-[protein] + ADP + H(+)</text>
        <dbReference type="Rhea" id="RHEA:46608"/>
        <dbReference type="Rhea" id="RHEA-COMP:11060"/>
        <dbReference type="Rhea" id="RHEA-COMP:11605"/>
        <dbReference type="ChEBI" id="CHEBI:15378"/>
        <dbReference type="ChEBI" id="CHEBI:30013"/>
        <dbReference type="ChEBI" id="CHEBI:30616"/>
        <dbReference type="ChEBI" id="CHEBI:61977"/>
        <dbReference type="ChEBI" id="CHEBI:456216"/>
        <dbReference type="EC" id="2.7.11.1"/>
    </reaction>
</comment>
<dbReference type="InterPro" id="IPR001611">
    <property type="entry name" value="Leu-rich_rpt"/>
</dbReference>
<evidence type="ECO:0000256" key="4">
    <source>
        <dbReference type="ARBA" id="ARBA00022614"/>
    </source>
</evidence>
<comment type="subcellular location">
    <subcellularLocation>
        <location evidence="1">Membrane</location>
    </subcellularLocation>
</comment>
<dbReference type="SUPFAM" id="SSF56112">
    <property type="entry name" value="Protein kinase-like (PK-like)"/>
    <property type="match status" value="1"/>
</dbReference>
<evidence type="ECO:0000256" key="13">
    <source>
        <dbReference type="ARBA" id="ARBA00047899"/>
    </source>
</evidence>
<name>A0ABY9BTJ7_VITVI</name>
<evidence type="ECO:0000256" key="8">
    <source>
        <dbReference type="ARBA" id="ARBA00022741"/>
    </source>
</evidence>
<feature type="binding site" evidence="15">
    <location>
        <position position="474"/>
    </location>
    <ligand>
        <name>ATP</name>
        <dbReference type="ChEBI" id="CHEBI:30616"/>
    </ligand>
</feature>
<evidence type="ECO:0000256" key="16">
    <source>
        <dbReference type="SAM" id="Phobius"/>
    </source>
</evidence>
<dbReference type="InterPro" id="IPR055414">
    <property type="entry name" value="LRR_R13L4/SHOC2-like"/>
</dbReference>
<evidence type="ECO:0000256" key="12">
    <source>
        <dbReference type="ARBA" id="ARBA00023136"/>
    </source>
</evidence>
<dbReference type="Gene3D" id="3.80.10.10">
    <property type="entry name" value="Ribonuclease Inhibitor"/>
    <property type="match status" value="3"/>
</dbReference>
<evidence type="ECO:0000313" key="19">
    <source>
        <dbReference type="EMBL" id="WJZ85580.1"/>
    </source>
</evidence>
<feature type="signal peptide" evidence="17">
    <location>
        <begin position="1"/>
        <end position="22"/>
    </location>
</feature>
<keyword evidence="8 15" id="KW-0547">Nucleotide-binding</keyword>
<keyword evidence="3" id="KW-0723">Serine/threonine-protein kinase</keyword>
<evidence type="ECO:0000256" key="10">
    <source>
        <dbReference type="ARBA" id="ARBA00022840"/>
    </source>
</evidence>